<comment type="caution">
    <text evidence="1">The sequence shown here is derived from an EMBL/GenBank/DDBJ whole genome shotgun (WGS) entry which is preliminary data.</text>
</comment>
<dbReference type="AlphaFoldDB" id="A0AAN7D1Z5"/>
<accession>A0AAN7D1Z5</accession>
<dbReference type="GO" id="GO:0009922">
    <property type="term" value="F:fatty acid elongase activity"/>
    <property type="evidence" value="ECO:0007669"/>
    <property type="project" value="UniProtKB-EC"/>
</dbReference>
<gene>
    <name evidence="1" type="primary">ELO2_4</name>
    <name evidence="1" type="ORF">ATC70_013240</name>
</gene>
<evidence type="ECO:0000313" key="2">
    <source>
        <dbReference type="Proteomes" id="UP001304243"/>
    </source>
</evidence>
<proteinExistence type="predicted"/>
<keyword evidence="1" id="KW-0808">Transferase</keyword>
<dbReference type="GeneID" id="89956926"/>
<protein>
    <submittedName>
        <fullName evidence="1">Fatty acyl-CoA elongase/Polyunsaturated fatty acid specific elongation enzyme</fullName>
        <ecNumber evidence="1">2.3.1.199</ecNumber>
    </submittedName>
</protein>
<keyword evidence="1" id="KW-0012">Acyltransferase</keyword>
<dbReference type="EC" id="2.3.1.199" evidence="1"/>
<keyword evidence="2" id="KW-1185">Reference proteome</keyword>
<dbReference type="EMBL" id="JASEJX010000042">
    <property type="protein sequence ID" value="KAK4508967.1"/>
    <property type="molecule type" value="Genomic_DNA"/>
</dbReference>
<reference evidence="1 2" key="1">
    <citation type="submission" date="2022-11" db="EMBL/GenBank/DDBJ databases">
        <title>Mucor velutinosus strain NIH1002 WGS.</title>
        <authorList>
            <person name="Subramanian P."/>
            <person name="Mullikin J.C."/>
            <person name="Segre J.A."/>
            <person name="Zelazny A.M."/>
        </authorList>
    </citation>
    <scope>NUCLEOTIDE SEQUENCE [LARGE SCALE GENOMIC DNA]</scope>
    <source>
        <strain evidence="1 2">NIH1002</strain>
    </source>
</reference>
<sequence>MNDYELQRPNSTGTDKAARLLLSITSSTKKAGILVDSINSFADRNFGGDPRRKVPSVAIELQRLRNNEDEDFLRLSQGMKE</sequence>
<organism evidence="1 2">
    <name type="scientific">Mucor velutinosus</name>
    <dbReference type="NCBI Taxonomy" id="708070"/>
    <lineage>
        <taxon>Eukaryota</taxon>
        <taxon>Fungi</taxon>
        <taxon>Fungi incertae sedis</taxon>
        <taxon>Mucoromycota</taxon>
        <taxon>Mucoromycotina</taxon>
        <taxon>Mucoromycetes</taxon>
        <taxon>Mucorales</taxon>
        <taxon>Mucorineae</taxon>
        <taxon>Mucoraceae</taxon>
        <taxon>Mucor</taxon>
    </lineage>
</organism>
<dbReference type="Proteomes" id="UP001304243">
    <property type="component" value="Unassembled WGS sequence"/>
</dbReference>
<dbReference type="RefSeq" id="XP_064675633.1">
    <property type="nucleotide sequence ID" value="XM_064832405.1"/>
</dbReference>
<name>A0AAN7D1Z5_9FUNG</name>
<evidence type="ECO:0000313" key="1">
    <source>
        <dbReference type="EMBL" id="KAK4508967.1"/>
    </source>
</evidence>